<accession>A0A0P1AR71</accession>
<dbReference type="EMBL" id="CCYD01000810">
    <property type="protein sequence ID" value="CEG43854.1"/>
    <property type="molecule type" value="Genomic_DNA"/>
</dbReference>
<keyword evidence="3" id="KW-1185">Reference proteome</keyword>
<evidence type="ECO:0000256" key="1">
    <source>
        <dbReference type="SAM" id="SignalP"/>
    </source>
</evidence>
<feature type="signal peptide" evidence="1">
    <location>
        <begin position="1"/>
        <end position="20"/>
    </location>
</feature>
<dbReference type="RefSeq" id="XP_024580223.1">
    <property type="nucleotide sequence ID" value="XM_024729890.1"/>
</dbReference>
<evidence type="ECO:0000313" key="3">
    <source>
        <dbReference type="Proteomes" id="UP000054928"/>
    </source>
</evidence>
<proteinExistence type="predicted"/>
<organism evidence="2 3">
    <name type="scientific">Plasmopara halstedii</name>
    <name type="common">Downy mildew of sunflower</name>
    <dbReference type="NCBI Taxonomy" id="4781"/>
    <lineage>
        <taxon>Eukaryota</taxon>
        <taxon>Sar</taxon>
        <taxon>Stramenopiles</taxon>
        <taxon>Oomycota</taxon>
        <taxon>Peronosporomycetes</taxon>
        <taxon>Peronosporales</taxon>
        <taxon>Peronosporaceae</taxon>
        <taxon>Plasmopara</taxon>
    </lineage>
</organism>
<sequence>MTQLGHLLSALVLGLNSAEPREEVEASVSVWAGKFANMGALHAPGIKKIQSLRPLREFLTALATGSVGGVDLIELGRKNEIEVSES</sequence>
<protein>
    <submittedName>
        <fullName evidence="2">RxLR-like protein</fullName>
    </submittedName>
</protein>
<reference evidence="3" key="1">
    <citation type="submission" date="2014-09" db="EMBL/GenBank/DDBJ databases">
        <authorList>
            <person name="Sharma Rahul"/>
            <person name="Thines Marco"/>
        </authorList>
    </citation>
    <scope>NUCLEOTIDE SEQUENCE [LARGE SCALE GENOMIC DNA]</scope>
</reference>
<dbReference type="AlphaFoldDB" id="A0A0P1AR71"/>
<evidence type="ECO:0000313" key="2">
    <source>
        <dbReference type="EMBL" id="CEG43854.1"/>
    </source>
</evidence>
<dbReference type="Proteomes" id="UP000054928">
    <property type="component" value="Unassembled WGS sequence"/>
</dbReference>
<dbReference type="GeneID" id="36409198"/>
<feature type="chain" id="PRO_5006058859" evidence="1">
    <location>
        <begin position="21"/>
        <end position="86"/>
    </location>
</feature>
<keyword evidence="1" id="KW-0732">Signal</keyword>
<name>A0A0P1AR71_PLAHL</name>